<keyword evidence="8 13" id="KW-0560">Oxidoreductase</keyword>
<dbReference type="PANTHER" id="PTHR47955:SF22">
    <property type="entry name" value="CYTOCHROME P450 83B1-LIKE"/>
    <property type="match status" value="1"/>
</dbReference>
<comment type="caution">
    <text evidence="14">The sequence shown here is derived from an EMBL/GenBank/DDBJ whole genome shotgun (WGS) entry which is preliminary data.</text>
</comment>
<dbReference type="PRINTS" id="PR00385">
    <property type="entry name" value="P450"/>
</dbReference>
<comment type="cofactor">
    <cofactor evidence="1 12">
        <name>heme</name>
        <dbReference type="ChEBI" id="CHEBI:30413"/>
    </cofactor>
</comment>
<sequence>MLALIILFSSIFLVFLICRTRRPRAHLPPGPSGLPLIANLHQLLPNSDQHRYLWRLSKQYGPLIFLRLGLKPTIVVSSAKIARQVMKTHDLVFSSRPSLLAQQKLSYNGLDVAFTPYSDYWREMRKLCVLHLFSTRRIHSSRPIREDEVLRTIRRLSQSAASHKVINLSETMMSFSGTLICKIAFGKGYELEDNKKGSKRSRFHGLLNETQALWTEFFFTDYIPWLGWIDRMRGLHSRLDKTFKQLDMFYQQVIDDHMNPKNPQTDQKDVIDVFLQIMNDHSTSVDLTTDHIKALLMNIFVAGTDTSAATLVWAMTSLMKNPRVMKKVQGEIRKLYGDKEFISEEDIERLPYLGAVVKETLRLFPPAPLLVPRESMEKCNIEGYEIQAKTLVFVNAWAIARDPETWEDPEQFYPERFFDCSIDFKGHDFELIPFGAGRRICPGMQMGVITVELTLANLVHCFDWELPDGIEEQDIDTEVIPGITMHKKNDLCLLARTL</sequence>
<dbReference type="CDD" id="cd11072">
    <property type="entry name" value="CYP71-like"/>
    <property type="match status" value="1"/>
</dbReference>
<evidence type="ECO:0000256" key="11">
    <source>
        <dbReference type="ARBA" id="ARBA00023136"/>
    </source>
</evidence>
<reference evidence="14" key="1">
    <citation type="submission" date="2023-10" db="EMBL/GenBank/DDBJ databases">
        <title>Chromosome-level genome of the transformable northern wattle, Acacia crassicarpa.</title>
        <authorList>
            <person name="Massaro I."/>
            <person name="Sinha N.R."/>
            <person name="Poethig S."/>
            <person name="Leichty A.R."/>
        </authorList>
    </citation>
    <scope>NUCLEOTIDE SEQUENCE</scope>
    <source>
        <strain evidence="14">Acra3RX</strain>
        <tissue evidence="14">Leaf</tissue>
    </source>
</reference>
<evidence type="ECO:0000313" key="14">
    <source>
        <dbReference type="EMBL" id="KAK4274830.1"/>
    </source>
</evidence>
<comment type="subcellular location">
    <subcellularLocation>
        <location evidence="2">Membrane</location>
        <topology evidence="2">Single-pass membrane protein</topology>
    </subcellularLocation>
</comment>
<evidence type="ECO:0000256" key="4">
    <source>
        <dbReference type="ARBA" id="ARBA00022617"/>
    </source>
</evidence>
<evidence type="ECO:0000256" key="10">
    <source>
        <dbReference type="ARBA" id="ARBA00023033"/>
    </source>
</evidence>
<evidence type="ECO:0000256" key="9">
    <source>
        <dbReference type="ARBA" id="ARBA00023004"/>
    </source>
</evidence>
<proteinExistence type="inferred from homology"/>
<keyword evidence="9 12" id="KW-0408">Iron</keyword>
<dbReference type="Pfam" id="PF00067">
    <property type="entry name" value="p450"/>
    <property type="match status" value="1"/>
</dbReference>
<dbReference type="SUPFAM" id="SSF48264">
    <property type="entry name" value="Cytochrome P450"/>
    <property type="match status" value="1"/>
</dbReference>
<evidence type="ECO:0000256" key="7">
    <source>
        <dbReference type="ARBA" id="ARBA00022989"/>
    </source>
</evidence>
<evidence type="ECO:0000256" key="13">
    <source>
        <dbReference type="RuleBase" id="RU000461"/>
    </source>
</evidence>
<keyword evidence="10 13" id="KW-0503">Monooxygenase</keyword>
<evidence type="ECO:0000256" key="5">
    <source>
        <dbReference type="ARBA" id="ARBA00022692"/>
    </source>
</evidence>
<feature type="binding site" description="axial binding residue" evidence="12">
    <location>
        <position position="441"/>
    </location>
    <ligand>
        <name>heme</name>
        <dbReference type="ChEBI" id="CHEBI:30413"/>
    </ligand>
    <ligandPart>
        <name>Fe</name>
        <dbReference type="ChEBI" id="CHEBI:18248"/>
    </ligandPart>
</feature>
<evidence type="ECO:0000256" key="12">
    <source>
        <dbReference type="PIRSR" id="PIRSR602401-1"/>
    </source>
</evidence>
<evidence type="ECO:0000256" key="6">
    <source>
        <dbReference type="ARBA" id="ARBA00022723"/>
    </source>
</evidence>
<comment type="similarity">
    <text evidence="3 13">Belongs to the cytochrome P450 family.</text>
</comment>
<keyword evidence="11" id="KW-0472">Membrane</keyword>
<keyword evidence="6 12" id="KW-0479">Metal-binding</keyword>
<dbReference type="AlphaFoldDB" id="A0AAE1JQ64"/>
<accession>A0AAE1JQ64</accession>
<keyword evidence="4 12" id="KW-0349">Heme</keyword>
<evidence type="ECO:0000256" key="8">
    <source>
        <dbReference type="ARBA" id="ARBA00023002"/>
    </source>
</evidence>
<dbReference type="PROSITE" id="PS00086">
    <property type="entry name" value="CYTOCHROME_P450"/>
    <property type="match status" value="1"/>
</dbReference>
<evidence type="ECO:0000256" key="1">
    <source>
        <dbReference type="ARBA" id="ARBA00001971"/>
    </source>
</evidence>
<dbReference type="EMBL" id="JAWXYG010000004">
    <property type="protein sequence ID" value="KAK4274830.1"/>
    <property type="molecule type" value="Genomic_DNA"/>
</dbReference>
<evidence type="ECO:0000313" key="15">
    <source>
        <dbReference type="Proteomes" id="UP001293593"/>
    </source>
</evidence>
<dbReference type="PANTHER" id="PTHR47955">
    <property type="entry name" value="CYTOCHROME P450 FAMILY 71 PROTEIN"/>
    <property type="match status" value="1"/>
</dbReference>
<dbReference type="GO" id="GO:0005506">
    <property type="term" value="F:iron ion binding"/>
    <property type="evidence" value="ECO:0007669"/>
    <property type="project" value="InterPro"/>
</dbReference>
<dbReference type="GO" id="GO:0016020">
    <property type="term" value="C:membrane"/>
    <property type="evidence" value="ECO:0007669"/>
    <property type="project" value="UniProtKB-SubCell"/>
</dbReference>
<dbReference type="InterPro" id="IPR001128">
    <property type="entry name" value="Cyt_P450"/>
</dbReference>
<dbReference type="GO" id="GO:0020037">
    <property type="term" value="F:heme binding"/>
    <property type="evidence" value="ECO:0007669"/>
    <property type="project" value="InterPro"/>
</dbReference>
<dbReference type="Proteomes" id="UP001293593">
    <property type="component" value="Unassembled WGS sequence"/>
</dbReference>
<dbReference type="Gene3D" id="1.10.630.10">
    <property type="entry name" value="Cytochrome P450"/>
    <property type="match status" value="1"/>
</dbReference>
<keyword evidence="5" id="KW-0812">Transmembrane</keyword>
<name>A0AAE1JQ64_9FABA</name>
<keyword evidence="15" id="KW-1185">Reference proteome</keyword>
<dbReference type="InterPro" id="IPR002401">
    <property type="entry name" value="Cyt_P450_E_grp-I"/>
</dbReference>
<evidence type="ECO:0000256" key="3">
    <source>
        <dbReference type="ARBA" id="ARBA00010617"/>
    </source>
</evidence>
<gene>
    <name evidence="14" type="ORF">QN277_018000</name>
</gene>
<keyword evidence="7" id="KW-1133">Transmembrane helix</keyword>
<organism evidence="14 15">
    <name type="scientific">Acacia crassicarpa</name>
    <name type="common">northern wattle</name>
    <dbReference type="NCBI Taxonomy" id="499986"/>
    <lineage>
        <taxon>Eukaryota</taxon>
        <taxon>Viridiplantae</taxon>
        <taxon>Streptophyta</taxon>
        <taxon>Embryophyta</taxon>
        <taxon>Tracheophyta</taxon>
        <taxon>Spermatophyta</taxon>
        <taxon>Magnoliopsida</taxon>
        <taxon>eudicotyledons</taxon>
        <taxon>Gunneridae</taxon>
        <taxon>Pentapetalae</taxon>
        <taxon>rosids</taxon>
        <taxon>fabids</taxon>
        <taxon>Fabales</taxon>
        <taxon>Fabaceae</taxon>
        <taxon>Caesalpinioideae</taxon>
        <taxon>mimosoid clade</taxon>
        <taxon>Acacieae</taxon>
        <taxon>Acacia</taxon>
    </lineage>
</organism>
<dbReference type="GO" id="GO:0004497">
    <property type="term" value="F:monooxygenase activity"/>
    <property type="evidence" value="ECO:0007669"/>
    <property type="project" value="UniProtKB-KW"/>
</dbReference>
<evidence type="ECO:0008006" key="16">
    <source>
        <dbReference type="Google" id="ProtNLM"/>
    </source>
</evidence>
<dbReference type="InterPro" id="IPR036396">
    <property type="entry name" value="Cyt_P450_sf"/>
</dbReference>
<dbReference type="GO" id="GO:0016705">
    <property type="term" value="F:oxidoreductase activity, acting on paired donors, with incorporation or reduction of molecular oxygen"/>
    <property type="evidence" value="ECO:0007669"/>
    <property type="project" value="InterPro"/>
</dbReference>
<dbReference type="InterPro" id="IPR017972">
    <property type="entry name" value="Cyt_P450_CS"/>
</dbReference>
<dbReference type="PRINTS" id="PR00463">
    <property type="entry name" value="EP450I"/>
</dbReference>
<protein>
    <recommendedName>
        <fullName evidence="16">Cytochrome P450</fullName>
    </recommendedName>
</protein>
<dbReference type="FunFam" id="1.10.630.10:FF:000011">
    <property type="entry name" value="Cytochrome P450 83B1"/>
    <property type="match status" value="1"/>
</dbReference>
<evidence type="ECO:0000256" key="2">
    <source>
        <dbReference type="ARBA" id="ARBA00004167"/>
    </source>
</evidence>